<feature type="compositionally biased region" description="Pro residues" evidence="11">
    <location>
        <begin position="33"/>
        <end position="45"/>
    </location>
</feature>
<protein>
    <recommendedName>
        <fullName evidence="17">Gastric inhibitory polypeptide receptor</fullName>
    </recommendedName>
</protein>
<keyword evidence="5 12" id="KW-1133">Transmembrane helix</keyword>
<dbReference type="InterPro" id="IPR000832">
    <property type="entry name" value="GPCR_2_secretin-like"/>
</dbReference>
<dbReference type="GO" id="GO:0007188">
    <property type="term" value="P:adenylate cyclase-modulating G protein-coupled receptor signaling pathway"/>
    <property type="evidence" value="ECO:0007669"/>
    <property type="project" value="TreeGrafter"/>
</dbReference>
<evidence type="ECO:0000256" key="5">
    <source>
        <dbReference type="ARBA" id="ARBA00022989"/>
    </source>
</evidence>
<dbReference type="SUPFAM" id="SSF111418">
    <property type="entry name" value="Hormone receptor domain"/>
    <property type="match status" value="1"/>
</dbReference>
<comment type="subcellular location">
    <subcellularLocation>
        <location evidence="1">Cell membrane</location>
        <topology evidence="1">Multi-pass membrane protein</topology>
    </subcellularLocation>
</comment>
<keyword evidence="7 12" id="KW-0472">Membrane</keyword>
<evidence type="ECO:0000256" key="1">
    <source>
        <dbReference type="ARBA" id="ARBA00004651"/>
    </source>
</evidence>
<evidence type="ECO:0000256" key="7">
    <source>
        <dbReference type="ARBA" id="ARBA00023136"/>
    </source>
</evidence>
<organism evidence="15 16">
    <name type="scientific">Accipiter nisus</name>
    <name type="common">Eurasian sparrowhawk</name>
    <dbReference type="NCBI Taxonomy" id="211598"/>
    <lineage>
        <taxon>Eukaryota</taxon>
        <taxon>Metazoa</taxon>
        <taxon>Chordata</taxon>
        <taxon>Craniata</taxon>
        <taxon>Vertebrata</taxon>
        <taxon>Euteleostomi</taxon>
        <taxon>Archelosauria</taxon>
        <taxon>Archosauria</taxon>
        <taxon>Dinosauria</taxon>
        <taxon>Saurischia</taxon>
        <taxon>Theropoda</taxon>
        <taxon>Coelurosauria</taxon>
        <taxon>Aves</taxon>
        <taxon>Neognathae</taxon>
        <taxon>Neoaves</taxon>
        <taxon>Telluraves</taxon>
        <taxon>Accipitrimorphae</taxon>
        <taxon>Accipitriformes</taxon>
        <taxon>Accipitridae</taxon>
        <taxon>Accipitrinae</taxon>
        <taxon>Accipiter</taxon>
    </lineage>
</organism>
<dbReference type="InterPro" id="IPR017983">
    <property type="entry name" value="GPCR_2_secretin-like_CS"/>
</dbReference>
<dbReference type="PROSITE" id="PS50261">
    <property type="entry name" value="G_PROTEIN_RECEP_F2_4"/>
    <property type="match status" value="1"/>
</dbReference>
<comment type="similarity">
    <text evidence="2">Belongs to the G-protein coupled receptor 2 family.</text>
</comment>
<evidence type="ECO:0000313" key="16">
    <source>
        <dbReference type="Proteomes" id="UP000694541"/>
    </source>
</evidence>
<keyword evidence="4 12" id="KW-0812">Transmembrane</keyword>
<dbReference type="Gene3D" id="4.10.1240.10">
    <property type="entry name" value="GPCR, family 2, extracellular hormone receptor domain"/>
    <property type="match status" value="1"/>
</dbReference>
<evidence type="ECO:0000256" key="12">
    <source>
        <dbReference type="SAM" id="Phobius"/>
    </source>
</evidence>
<feature type="compositionally biased region" description="Low complexity" evidence="11">
    <location>
        <begin position="19"/>
        <end position="32"/>
    </location>
</feature>
<dbReference type="SMART" id="SM00008">
    <property type="entry name" value="HormR"/>
    <property type="match status" value="1"/>
</dbReference>
<evidence type="ECO:0000256" key="11">
    <source>
        <dbReference type="SAM" id="MobiDB-lite"/>
    </source>
</evidence>
<dbReference type="PANTHER" id="PTHR45620">
    <property type="entry name" value="PDF RECEPTOR-LIKE PROTEIN-RELATED"/>
    <property type="match status" value="1"/>
</dbReference>
<evidence type="ECO:0000256" key="3">
    <source>
        <dbReference type="ARBA" id="ARBA00022475"/>
    </source>
</evidence>
<feature type="transmembrane region" description="Helical" evidence="12">
    <location>
        <begin position="214"/>
        <end position="237"/>
    </location>
</feature>
<feature type="transmembrane region" description="Helical" evidence="12">
    <location>
        <begin position="415"/>
        <end position="435"/>
    </location>
</feature>
<feature type="transmembrane region" description="Helical" evidence="12">
    <location>
        <begin position="334"/>
        <end position="357"/>
    </location>
</feature>
<dbReference type="PANTHER" id="PTHR45620:SF5">
    <property type="entry name" value="GASTRIC INHIBITORY POLYPEPTIDE RECEPTOR"/>
    <property type="match status" value="1"/>
</dbReference>
<dbReference type="SUPFAM" id="SSF81321">
    <property type="entry name" value="Family A G protein-coupled receptor-like"/>
    <property type="match status" value="1"/>
</dbReference>
<keyword evidence="3" id="KW-1003">Cell membrane</keyword>
<evidence type="ECO:0000256" key="10">
    <source>
        <dbReference type="ARBA" id="ARBA00023224"/>
    </source>
</evidence>
<dbReference type="GO" id="GO:0005886">
    <property type="term" value="C:plasma membrane"/>
    <property type="evidence" value="ECO:0007669"/>
    <property type="project" value="UniProtKB-SubCell"/>
</dbReference>
<dbReference type="FunFam" id="1.20.1070.10:FF:000133">
    <property type="entry name" value="Glucagon receptor a"/>
    <property type="match status" value="1"/>
</dbReference>
<proteinExistence type="inferred from homology"/>
<dbReference type="PRINTS" id="PR00249">
    <property type="entry name" value="GPCRSECRETIN"/>
</dbReference>
<keyword evidence="9" id="KW-0325">Glycoprotein</keyword>
<feature type="domain" description="G-protein coupled receptors family 2 profile 1" evidence="13">
    <location>
        <begin position="114"/>
        <end position="197"/>
    </location>
</feature>
<evidence type="ECO:0000259" key="13">
    <source>
        <dbReference type="PROSITE" id="PS50227"/>
    </source>
</evidence>
<dbReference type="GO" id="GO:0007166">
    <property type="term" value="P:cell surface receptor signaling pathway"/>
    <property type="evidence" value="ECO:0007669"/>
    <property type="project" value="InterPro"/>
</dbReference>
<dbReference type="PROSITE" id="PS50227">
    <property type="entry name" value="G_PROTEIN_RECEP_F2_3"/>
    <property type="match status" value="1"/>
</dbReference>
<evidence type="ECO:0000313" key="15">
    <source>
        <dbReference type="Ensembl" id="ENSANIP00000022433.1"/>
    </source>
</evidence>
<feature type="domain" description="G-protein coupled receptors family 2 profile 2" evidence="14">
    <location>
        <begin position="212"/>
        <end position="472"/>
    </location>
</feature>
<keyword evidence="16" id="KW-1185">Reference proteome</keyword>
<evidence type="ECO:0000259" key="14">
    <source>
        <dbReference type="PROSITE" id="PS50261"/>
    </source>
</evidence>
<dbReference type="Pfam" id="PF02793">
    <property type="entry name" value="HRM"/>
    <property type="match status" value="1"/>
</dbReference>
<keyword evidence="10" id="KW-0807">Transducer</keyword>
<evidence type="ECO:0000256" key="8">
    <source>
        <dbReference type="ARBA" id="ARBA00023170"/>
    </source>
</evidence>
<dbReference type="Pfam" id="PF00002">
    <property type="entry name" value="7tm_2"/>
    <property type="match status" value="1"/>
</dbReference>
<accession>A0A8B9NCS4</accession>
<keyword evidence="6" id="KW-0297">G-protein coupled receptor</keyword>
<dbReference type="PROSITE" id="PS00649">
    <property type="entry name" value="G_PROTEIN_RECEP_F2_1"/>
    <property type="match status" value="1"/>
</dbReference>
<dbReference type="GO" id="GO:0016519">
    <property type="term" value="F:gastric inhibitory peptide receptor activity"/>
    <property type="evidence" value="ECO:0007669"/>
    <property type="project" value="TreeGrafter"/>
</dbReference>
<reference evidence="15" key="1">
    <citation type="submission" date="2025-08" db="UniProtKB">
        <authorList>
            <consortium name="Ensembl"/>
        </authorList>
    </citation>
    <scope>IDENTIFICATION</scope>
</reference>
<dbReference type="GO" id="GO:0017046">
    <property type="term" value="F:peptide hormone binding"/>
    <property type="evidence" value="ECO:0007669"/>
    <property type="project" value="TreeGrafter"/>
</dbReference>
<dbReference type="InterPro" id="IPR017981">
    <property type="entry name" value="GPCR_2-like_7TM"/>
</dbReference>
<evidence type="ECO:0000256" key="4">
    <source>
        <dbReference type="ARBA" id="ARBA00022692"/>
    </source>
</evidence>
<keyword evidence="8" id="KW-0675">Receptor</keyword>
<evidence type="ECO:0000256" key="2">
    <source>
        <dbReference type="ARBA" id="ARBA00005314"/>
    </source>
</evidence>
<feature type="transmembrane region" description="Helical" evidence="12">
    <location>
        <begin position="447"/>
        <end position="471"/>
    </location>
</feature>
<sequence length="530" mass="58122">MRGAASRLPPPETWATLHTTTRSRCSDSSSHPGAPPLPPRAPAPPGGGAAGAGAGAPRAVEPRAEPHTPPSGAAVTVMGHRAMAPALLSRVLRGAEEERSAQATLAAWREYRHACELRLRLDPPAPGPVCNRSFDMYACWGDAAPNSTVTVPCPWYLPWHHRVQGGVVARRCGPDGRWVTDETGRPWRDHSQCEDLAQEQLLQRQAWLLEQFRLLYTVGYSLSLIALLLALLLLLLFRRLRCTRNFIHANLFLSFVLRAGAILTRDALLQRRLRPGPGHPLQLLGQQAVTGCRLAQALTQYCVGANYGWLLAEGLFLHKLLVLAAFSGERCLPAFLLLGWGAPVLFVVPWVVVRYLYENEGCWERNEKAAVWWIIRCPILMAVVVNFVVFVRIVRILVAKVRAHQVSRGDTRVRLARSTLTLIPLLGVHEVAFALVGEGQGGGTLRLVRLCLQLLLSSSQGLIVSVLYCFVNKEVQAEVRRGWQRCRLGAPCPPGPPRPPPRGTRRYVAVGGQHPAPPHAGGHPIAESCC</sequence>
<dbReference type="InterPro" id="IPR050332">
    <property type="entry name" value="GPCR_2"/>
</dbReference>
<feature type="region of interest" description="Disordered" evidence="11">
    <location>
        <begin position="1"/>
        <end position="74"/>
    </location>
</feature>
<dbReference type="GO" id="GO:0008528">
    <property type="term" value="F:G protein-coupled peptide receptor activity"/>
    <property type="evidence" value="ECO:0007669"/>
    <property type="project" value="TreeGrafter"/>
</dbReference>
<evidence type="ECO:0000256" key="9">
    <source>
        <dbReference type="ARBA" id="ARBA00023180"/>
    </source>
</evidence>
<name>A0A8B9NCS4_9AVES</name>
<evidence type="ECO:0000256" key="6">
    <source>
        <dbReference type="ARBA" id="ARBA00023040"/>
    </source>
</evidence>
<dbReference type="InterPro" id="IPR001879">
    <property type="entry name" value="GPCR_2_extracellular_dom"/>
</dbReference>
<dbReference type="InterPro" id="IPR036445">
    <property type="entry name" value="GPCR_2_extracell_dom_sf"/>
</dbReference>
<dbReference type="Ensembl" id="ENSANIT00000023177.1">
    <property type="protein sequence ID" value="ENSANIP00000022433.1"/>
    <property type="gene ID" value="ENSANIG00000015272.1"/>
</dbReference>
<evidence type="ECO:0008006" key="17">
    <source>
        <dbReference type="Google" id="ProtNLM"/>
    </source>
</evidence>
<dbReference type="Gene3D" id="1.20.1070.10">
    <property type="entry name" value="Rhodopsin 7-helix transmembrane proteins"/>
    <property type="match status" value="1"/>
</dbReference>
<reference evidence="15" key="2">
    <citation type="submission" date="2025-09" db="UniProtKB">
        <authorList>
            <consortium name="Ensembl"/>
        </authorList>
    </citation>
    <scope>IDENTIFICATION</scope>
</reference>
<feature type="transmembrane region" description="Helical" evidence="12">
    <location>
        <begin position="369"/>
        <end position="394"/>
    </location>
</feature>
<dbReference type="PROSITE" id="PS00650">
    <property type="entry name" value="G_PROTEIN_RECEP_F2_2"/>
    <property type="match status" value="1"/>
</dbReference>
<dbReference type="AlphaFoldDB" id="A0A8B9NCS4"/>
<dbReference type="Proteomes" id="UP000694541">
    <property type="component" value="Unplaced"/>
</dbReference>